<dbReference type="EMBL" id="BKCJ011017032">
    <property type="protein sequence ID" value="GFC67776.1"/>
    <property type="molecule type" value="Genomic_DNA"/>
</dbReference>
<dbReference type="AlphaFoldDB" id="A0A699QJ17"/>
<evidence type="ECO:0000313" key="2">
    <source>
        <dbReference type="EMBL" id="GFC67776.1"/>
    </source>
</evidence>
<sequence>MLVQAQADMGKGSIISSAPQHTPPIIQPTTSKPQKKQKPRKSKRQDPEETQPSGPTTNVADEALNEENVTTQSNDPPL</sequence>
<gene>
    <name evidence="2" type="ORF">Tci_839746</name>
</gene>
<evidence type="ECO:0000256" key="1">
    <source>
        <dbReference type="SAM" id="MobiDB-lite"/>
    </source>
</evidence>
<reference evidence="2" key="1">
    <citation type="journal article" date="2019" name="Sci. Rep.">
        <title>Draft genome of Tanacetum cinerariifolium, the natural source of mosquito coil.</title>
        <authorList>
            <person name="Yamashiro T."/>
            <person name="Shiraishi A."/>
            <person name="Satake H."/>
            <person name="Nakayama K."/>
        </authorList>
    </citation>
    <scope>NUCLEOTIDE SEQUENCE</scope>
</reference>
<feature type="compositionally biased region" description="Basic residues" evidence="1">
    <location>
        <begin position="33"/>
        <end position="43"/>
    </location>
</feature>
<name>A0A699QJ17_TANCI</name>
<feature type="region of interest" description="Disordered" evidence="1">
    <location>
        <begin position="1"/>
        <end position="78"/>
    </location>
</feature>
<feature type="compositionally biased region" description="Polar residues" evidence="1">
    <location>
        <begin position="50"/>
        <end position="59"/>
    </location>
</feature>
<organism evidence="2">
    <name type="scientific">Tanacetum cinerariifolium</name>
    <name type="common">Dalmatian daisy</name>
    <name type="synonym">Chrysanthemum cinerariifolium</name>
    <dbReference type="NCBI Taxonomy" id="118510"/>
    <lineage>
        <taxon>Eukaryota</taxon>
        <taxon>Viridiplantae</taxon>
        <taxon>Streptophyta</taxon>
        <taxon>Embryophyta</taxon>
        <taxon>Tracheophyta</taxon>
        <taxon>Spermatophyta</taxon>
        <taxon>Magnoliopsida</taxon>
        <taxon>eudicotyledons</taxon>
        <taxon>Gunneridae</taxon>
        <taxon>Pentapetalae</taxon>
        <taxon>asterids</taxon>
        <taxon>campanulids</taxon>
        <taxon>Asterales</taxon>
        <taxon>Asteraceae</taxon>
        <taxon>Asteroideae</taxon>
        <taxon>Anthemideae</taxon>
        <taxon>Anthemidinae</taxon>
        <taxon>Tanacetum</taxon>
    </lineage>
</organism>
<proteinExistence type="predicted"/>
<accession>A0A699QJ17</accession>
<feature type="non-terminal residue" evidence="2">
    <location>
        <position position="78"/>
    </location>
</feature>
<feature type="compositionally biased region" description="Polar residues" evidence="1">
    <location>
        <begin position="67"/>
        <end position="78"/>
    </location>
</feature>
<comment type="caution">
    <text evidence="2">The sequence shown here is derived from an EMBL/GenBank/DDBJ whole genome shotgun (WGS) entry which is preliminary data.</text>
</comment>
<protein>
    <submittedName>
        <fullName evidence="2">Uncharacterized protein</fullName>
    </submittedName>
</protein>